<dbReference type="SUPFAM" id="SSF52540">
    <property type="entry name" value="P-loop containing nucleoside triphosphate hydrolases"/>
    <property type="match status" value="6"/>
</dbReference>
<dbReference type="InterPro" id="IPR040848">
    <property type="entry name" value="AAA_lid_7"/>
</dbReference>
<feature type="region of interest" description="Disordered" evidence="7">
    <location>
        <begin position="3292"/>
        <end position="3312"/>
    </location>
</feature>
<feature type="domain" description="AAA+ ATPase" evidence="8">
    <location>
        <begin position="1360"/>
        <end position="1525"/>
    </location>
</feature>
<evidence type="ECO:0000256" key="7">
    <source>
        <dbReference type="SAM" id="MobiDB-lite"/>
    </source>
</evidence>
<feature type="compositionally biased region" description="Basic and acidic residues" evidence="7">
    <location>
        <begin position="3918"/>
        <end position="3933"/>
    </location>
</feature>
<feature type="domain" description="AAA+ ATPase" evidence="8">
    <location>
        <begin position="79"/>
        <end position="199"/>
    </location>
</feature>
<dbReference type="InterPro" id="IPR027417">
    <property type="entry name" value="P-loop_NTPase"/>
</dbReference>
<gene>
    <name evidence="9" type="primary">Necator_chrI.g3499</name>
    <name evidence="9" type="ORF">RB195_007370</name>
</gene>
<evidence type="ECO:0000313" key="9">
    <source>
        <dbReference type="EMBL" id="KAK6730862.1"/>
    </source>
</evidence>
<dbReference type="PROSITE" id="PS00675">
    <property type="entry name" value="SIGMA54_INTERACT_1"/>
    <property type="match status" value="1"/>
</dbReference>
<feature type="compositionally biased region" description="Basic and acidic residues" evidence="7">
    <location>
        <begin position="3871"/>
        <end position="3890"/>
    </location>
</feature>
<dbReference type="Pfam" id="PF17865">
    <property type="entry name" value="AAA_lid_5"/>
    <property type="match status" value="1"/>
</dbReference>
<dbReference type="EMBL" id="JAVFWL010000001">
    <property type="protein sequence ID" value="KAK6730862.1"/>
    <property type="molecule type" value="Genomic_DNA"/>
</dbReference>
<comment type="similarity">
    <text evidence="6">Belongs to the midasin family.</text>
</comment>
<dbReference type="InterPro" id="IPR041190">
    <property type="entry name" value="Midasin_AAA_lid_5"/>
</dbReference>
<dbReference type="CDD" id="cd00009">
    <property type="entry name" value="AAA"/>
    <property type="match status" value="2"/>
</dbReference>
<evidence type="ECO:0000256" key="3">
    <source>
        <dbReference type="ARBA" id="ARBA00022840"/>
    </source>
</evidence>
<feature type="compositionally biased region" description="Acidic residues" evidence="7">
    <location>
        <begin position="3637"/>
        <end position="3654"/>
    </location>
</feature>
<feature type="compositionally biased region" description="Gly residues" evidence="7">
    <location>
        <begin position="3541"/>
        <end position="3555"/>
    </location>
</feature>
<evidence type="ECO:0000256" key="6">
    <source>
        <dbReference type="PIRNR" id="PIRNR010340"/>
    </source>
</evidence>
<comment type="subcellular location">
    <subcellularLocation>
        <location evidence="1 6">Nucleus</location>
    </subcellularLocation>
</comment>
<feature type="compositionally biased region" description="Acidic residues" evidence="7">
    <location>
        <begin position="3565"/>
        <end position="3581"/>
    </location>
</feature>
<dbReference type="Proteomes" id="UP001303046">
    <property type="component" value="Unassembled WGS sequence"/>
</dbReference>
<dbReference type="Gene3D" id="3.40.50.300">
    <property type="entry name" value="P-loop containing nucleotide triphosphate hydrolases"/>
    <property type="match status" value="6"/>
</dbReference>
<dbReference type="SMART" id="SM00382">
    <property type="entry name" value="AAA"/>
    <property type="match status" value="5"/>
</dbReference>
<feature type="compositionally biased region" description="Acidic residues" evidence="7">
    <location>
        <begin position="3692"/>
        <end position="3710"/>
    </location>
</feature>
<evidence type="ECO:0000256" key="4">
    <source>
        <dbReference type="ARBA" id="ARBA00023186"/>
    </source>
</evidence>
<dbReference type="InterPro" id="IPR036465">
    <property type="entry name" value="vWFA_dom_sf"/>
</dbReference>
<sequence>MVSKNKKRLEERKRKVADRCEDRSIIEIPSQKRRIFGNDEATLVIEGVDKENGFCGEQASAILPTREYVAQQLVIAIRAKQLVILEGPIGCGKTFLASYAARELNIPLKVMQMGDQVDSKSFFGSYHCSEVAGQFLWKPSSFSQWLSNSCLILLEDIDLANADVVSTVVQLASERSAVLPSGEVVPFHKDVRICVTLSGKGKKSGILDGVPVRIELQQLTDDELRRLISKASPRVAHLAKTLVSIFRTIEGAPPTANSRQLTSSDLLRGCARLNKLTDLSSNMAIFTELVDTWCLADPTERSFGLCKKLADHLLITADQVSFHLFLRQPTFSHDERFCTVGRCRLPSSPSLHGSQRHRLGHTRDVLQLMERLAVCVQNREPVLLVGETGVGKTSVVQFLASAVNVTLKVVNLSPYSDADELISGFKPASVAHVLSPFTHFYHDVFTSNFDVAKNKKFLSHLEACISTGRYRDYLTVVIATAEKALMRKSTRKDPRWASVIVRARRIRDGLDRGATPFTLARGVVLEAAQEGHWLLIDEINLAPPESLDAIVHAISNDVHPNFRLFACMNPATDAGKRRLPASVRTRFVEFYVDEVTDAHQLALIVSTYLPSMNAAAVAKLVNFYLYAKQLYPSSYSLRTFCRALTFAAENMFGSEERSLYEGVCMAFLTNLDAEAKEKMRSKIGQTFRVNSKVPMPSPSGKADYVQVEGYWIERGSNLPQEDPNYVVTKTVKANLAEIARITSSGRFPILLEGETSAGKTSIVCHLARVTGNAIIRINNHEHTDVQEYMGSYVGDANGRLVFREGALVKAVREGIWVILDELNLAPTDIIETLNRLLDDNRELFVPELNTVVQAHPRFRLFATQNPAGSYGGRKRLSRALMSRFVVLKFDNLPLDELSSMVCVRCGVHTSAATKMINVLSKLRLKRSVSGLFSAKDGLMTLRDVFRWATRLATDSTCDDWLQILANHGFFLLAGRCRIKKDMESVIETLENELKRKIEPSKLFAVDSPYMPKDVVAEGIVMTLGMRRMLVMTEQAWLRNEAVLVVGETGGGKTSLAQAMGRGSLITINCHEKTETADLLGRLRPRENGGFVWSDGIVISAMKSGVPLLIDEISLAEDAVLERLNPLFEEDRKLLLSEAGVEAHSISAKDGFQIIATMNPGGDYGKKELSKALRNRFTEIWSSCDYEENELLAIFDLRVTEKLKNYHHDRSKSPARLVISWITEFFKKYKHAFRHSPSVRDIVACAEIYAACIASGIGRTTAVHEAVSAVFLDAFGSLPVRMSVHLESVRKDAEELLRQLSPDDGTVDSTSLNLREGVGKISIGQISIPYGPIPPSKPKLFSFRAPTCISNFYRIARGLLINKPILLEGAPGCGKSSMVMALAQLTGHPITRLNLSDQTDLSDLFGRDVPVCTEDGSLSFQWEDGPVLRAIKKEEWVLLDEMNLASQAVLEGLNACFDHRRILYIPELGRSFEVPPGNNCRFFACQNPRSQGGNRRALPKSFVNRFTNIYVEDLTKEDILFILKELPTAAQIGDVRLEAMVSITMHLAAEHDLLGGPFSFNLRDLLRWVDLFQKNNNMSTCFDILFLSRMRRTEDRQRLLHLYEELFGEPCVRTPVVLSADENDLRIGKVRLPRLGGTFTAQQSSHRLLSSQAVLMHHLGVCVDMRWLSLIIGPRNCGKRSTLENLARICGVELHTIVLNSETDAQELIGSYEQVVDDSAIVEARSILCGTLSNHVPQSAIERINSAADMTELETSTELALTEIHENANIVVECREVLARAARSAMRFEWRDSSVVKAYLEGHWLLIEDVNLCSASVLDRLNSCLESEGRLVISERQSSFEPLEPHPNFRVFLSMDPQNGEISRAMRNRSVEMFVTSNQQWNKNPADVAAVISSPSKCVPLKVSESLCSLPVEKQLHFSVLLSELSVEEACRAFGLPYVTDACDNLEAGIYPPLGKEVNTEVYDLWLLNNWRECCDSDCSYGILLALLSTSTFVLRESLFERVFGESGHLLVNCLCEVTKSLDLSHHAIDPRFHQHSLNAGVEKSIQRFVTTTVKEWFHDVLKSVPMASGSGELLSRTLSKYEMSKLDASFCNLSMVANTVDTVIDSLHELEVDEAEIFTYCLRLLLFVIAARRSLDQYSGSALLYIAFEEMHRMVLKSRSGPLSKVVALLSREWSLEAHQRFIDMYLPLYQTHRMVDAFCSEEECQRFCSLIQTSLPENDGEELELCMESEDTNVCGALNMLPQKESLTANMLDLIVVIRKLHAFFISRSFDSKEKVFADQQAIVAVNWRNELFERSAQGVTLLNSEYLKDSKVSSLRFNGAFSTVFLLFWENVDFDPAMSTLSTSHLSKCELRTFANQLWRLAPNSSRLSRLILKELDAVCSGVTGWHREMKEGNGWKEAAEIAFQVMENALPPPETLDPVVFNEQKAIYRSMVLNTVNEPLLVLAKWRNCVSRQDPECDSRSSHPIIAALWRTRRELEESVDEKTEKVIFFRQKTNRYSALCSEMRAFLKIAATVTPLLQEIGADADLILKDMESSQLELVLAQLRSFAVSASSFRQKILVEFPSFVDVSMTFLQGISIFLCSLHEACDVIQTALRRRDFRITTAFPMDFELKPSTEGLWSPELLAWACRDASPMPLRLKAALVKRRIALSMDPQCDLEWTRHQWQKWYERTVAKAAEKDFVYRTKTEEEKDELDMLEFFSEFQQEREVLVDRDLSSLLEATEHTQPSKGNAKDTEYILALVWLRRMLCDLRYFGQELHDSTVDSDLNLLYEVISKVESDGADVVDVYRGASLQQFRRAAGILEALAERTKAVRERWPEHVSLKLILDAINDFYNARLSTTHMKMATLVENIIEQCEEWEKISDRANSLSHELAGVRELLVDWKKMEVLSWGELLNRVEEDSQMRAQLVAFPLYDALFRIDTLESQTTLCAMATEWISNATLMDYATRIRSVHCLANWATLLGHRLLGINLGSIAAHFKQYAPIIEEKLREARVPAENSLKDYVKVMKYNDLNLWNIKVSSQKAHSQLFKIVRKFKEAAGVQVSQYFDELVDMDVSNVPEPSILVERDCEGHIRRAQQLAAEILTYAENLCNTEAALGLTDQTKSCDETIRVQVNYDGEEKEKEKQQGYARNSRQRAVAMVIKECQTIGLNGRKAIGLNQEELTRSSLTEIEENRAVEKLVRNCAGGRNACIRKAIAPNEQLGVATRKHLTGIIDYGMAWILKCHKNLAKWEEFANNMNSRAMALDRLKSNLENGWLVDHEHLEASWEHILSQTAELLRLTGAMKSRIEHVPDPETSNDDNNDFEHPLSRLHSSSPELEKLQQIVIKAHSITQEMHRTAMEMSAEKSKNIYEMTIVTQSMERLSNNTDTLDGLLLELHEWFEYECTRARETLRDLVPKLKVRLVAKTNVSRSVDIGLLFIQNIYKSITEVSNSEIKLMDRLDLILHVMTSSDVEKLLGWVSSMISDARVGIIPDSLSDIACLINVLSSLITIWNHHVLQALRVLSVLYYTILSLSMQLFEKGYVNLIPKLEKQESGQGEMEGSGEGGGMGEGETSGDAKDVTDEMEESGQIEGLQDEVCEPPGGNAAENDTPIDVDEDFSEDLQDIDRNEGGQDREDSDQENEEEPNLEDKLGDVDEADDQQLDPELWDENEKDPSKDIDENNEGAGNQTEEMAAKEDDTVAAEKKAGDEEQNSNEEQNDDFEQDLENVDEREKDIEETETAEEDPCTHAEECSQDPLEDATNEGEAGDSTDEDDETGEDPGNEDLPNEEHSECDENPTNPPAEEDVSGMKDDEVVEQGTGGGQTGHDVNEEDADGNNEVGEENQEKRGKGESENDDGETGKGVEIIKKDKNEENKENDGECDENYEQQENKRELAKNDKAAEDKEHGDGEEDEAGQNIKDASAAEQQVVGAGSLEEARESKKADTEEKSKERKKPSLGAEETVDSPMIHDDAASEEHGASIHLALDQMYNLVDEMTKEISLGTVDSEVEPQTMEVNVATTKDSVDFEQQWATISQTVGVLAAELAENLRLILEPQRASKMQGDYRTGKRLNMRKLIPYIASEYRKDRIWMRRTKKAQRDYQVLIAVDDSASMNENGIHQVTCESVCVIEEALRRCDAGGVSVCLFGSDVKIISPFGDHMMPGSQLLQKLSFDQSSTDLILLLNRSRQILSNVRMPTSEQLLIIISDGRGALAQGADKVKQALSALQGVTVLFVILDSGQKSIHDLSVAVFQGGNVILKPYLTVFPFPFYTIIKTVMQLPSVLADSIRQWFEMTIVRAHAPTETEDNSKDAFYDELNALMSKIPGQHVVIVGIEANAKMGLEQQSDVLGKWYYPAERTSDNGDRLVDLCEQMGLIIASTFKRNHRRHQLTWQGSTLLTPEEQRKRKMRTLNSSTAFWR</sequence>
<feature type="compositionally biased region" description="Basic and acidic residues" evidence="7">
    <location>
        <begin position="3826"/>
        <end position="3861"/>
    </location>
</feature>
<keyword evidence="5 6" id="KW-0539">Nucleus</keyword>
<dbReference type="InterPro" id="IPR003593">
    <property type="entry name" value="AAA+_ATPase"/>
</dbReference>
<dbReference type="Pfam" id="PF17867">
    <property type="entry name" value="AAA_lid_7"/>
    <property type="match status" value="2"/>
</dbReference>
<comment type="caution">
    <text evidence="9">The sequence shown here is derived from an EMBL/GenBank/DDBJ whole genome shotgun (WGS) entry which is preliminary data.</text>
</comment>
<feature type="domain" description="AAA+ ATPase" evidence="8">
    <location>
        <begin position="1038"/>
        <end position="1186"/>
    </location>
</feature>
<feature type="compositionally biased region" description="Basic and acidic residues" evidence="7">
    <location>
        <begin position="3607"/>
        <end position="3617"/>
    </location>
</feature>
<comment type="function">
    <text evidence="6">Nuclear chaperone required for maturation and nuclear export of pre-60S ribosome subunits.</text>
</comment>
<feature type="compositionally biased region" description="Acidic residues" evidence="7">
    <location>
        <begin position="3593"/>
        <end position="3606"/>
    </location>
</feature>
<keyword evidence="3 6" id="KW-0067">ATP-binding</keyword>
<feature type="compositionally biased region" description="Basic and acidic residues" evidence="7">
    <location>
        <begin position="3675"/>
        <end position="3691"/>
    </location>
</feature>
<feature type="domain" description="AAA+ ATPase" evidence="8">
    <location>
        <begin position="378"/>
        <end position="595"/>
    </location>
</feature>
<feature type="region of interest" description="Disordered" evidence="7">
    <location>
        <begin position="3534"/>
        <end position="3949"/>
    </location>
</feature>
<keyword evidence="4 6" id="KW-0143">Chaperone</keyword>
<feature type="compositionally biased region" description="Acidic residues" evidence="7">
    <location>
        <begin position="3718"/>
        <end position="3727"/>
    </location>
</feature>
<accession>A0ABR1BWY1</accession>
<keyword evidence="2 6" id="KW-0547">Nucleotide-binding</keyword>
<name>A0ABR1BWY1_NECAM</name>
<dbReference type="PANTHER" id="PTHR48103:SF2">
    <property type="entry name" value="MIDASIN"/>
    <property type="match status" value="1"/>
</dbReference>
<feature type="compositionally biased region" description="Acidic residues" evidence="7">
    <location>
        <begin position="3812"/>
        <end position="3825"/>
    </location>
</feature>
<dbReference type="SUPFAM" id="SSF53300">
    <property type="entry name" value="vWA-like"/>
    <property type="match status" value="1"/>
</dbReference>
<dbReference type="PIRSF" id="PIRSF010340">
    <property type="entry name" value="Midasin"/>
    <property type="match status" value="1"/>
</dbReference>
<dbReference type="InterPro" id="IPR036691">
    <property type="entry name" value="Endo/exonu/phosph_ase_sf"/>
</dbReference>
<dbReference type="PANTHER" id="PTHR48103">
    <property type="entry name" value="MIDASIN-RELATED"/>
    <property type="match status" value="1"/>
</dbReference>
<feature type="compositionally biased region" description="Acidic residues" evidence="7">
    <location>
        <begin position="3735"/>
        <end position="3778"/>
    </location>
</feature>
<evidence type="ECO:0000313" key="10">
    <source>
        <dbReference type="Proteomes" id="UP001303046"/>
    </source>
</evidence>
<proteinExistence type="inferred from homology"/>
<dbReference type="InterPro" id="IPR012099">
    <property type="entry name" value="Midasin"/>
</dbReference>
<dbReference type="InterPro" id="IPR011704">
    <property type="entry name" value="ATPase_dyneun-rel_AAA"/>
</dbReference>
<dbReference type="Gene3D" id="3.60.10.10">
    <property type="entry name" value="Endonuclease/exonuclease/phosphatase"/>
    <property type="match status" value="1"/>
</dbReference>
<evidence type="ECO:0000256" key="1">
    <source>
        <dbReference type="ARBA" id="ARBA00004123"/>
    </source>
</evidence>
<keyword evidence="10" id="KW-1185">Reference proteome</keyword>
<feature type="domain" description="AAA+ ATPase" evidence="8">
    <location>
        <begin position="745"/>
        <end position="890"/>
    </location>
</feature>
<dbReference type="Pfam" id="PF07728">
    <property type="entry name" value="AAA_5"/>
    <property type="match status" value="6"/>
</dbReference>
<feature type="compositionally biased region" description="Acidic residues" evidence="7">
    <location>
        <begin position="3618"/>
        <end position="3629"/>
    </location>
</feature>
<evidence type="ECO:0000259" key="8">
    <source>
        <dbReference type="SMART" id="SM00382"/>
    </source>
</evidence>
<protein>
    <recommendedName>
        <fullName evidence="6">Midasin</fullName>
    </recommendedName>
</protein>
<evidence type="ECO:0000256" key="2">
    <source>
        <dbReference type="ARBA" id="ARBA00022741"/>
    </source>
</evidence>
<dbReference type="InterPro" id="IPR025662">
    <property type="entry name" value="Sigma_54_int_dom_ATP-bd_1"/>
</dbReference>
<organism evidence="9 10">
    <name type="scientific">Necator americanus</name>
    <name type="common">Human hookworm</name>
    <dbReference type="NCBI Taxonomy" id="51031"/>
    <lineage>
        <taxon>Eukaryota</taxon>
        <taxon>Metazoa</taxon>
        <taxon>Ecdysozoa</taxon>
        <taxon>Nematoda</taxon>
        <taxon>Chromadorea</taxon>
        <taxon>Rhabditida</taxon>
        <taxon>Rhabditina</taxon>
        <taxon>Rhabditomorpha</taxon>
        <taxon>Strongyloidea</taxon>
        <taxon>Ancylostomatidae</taxon>
        <taxon>Bunostominae</taxon>
        <taxon>Necator</taxon>
    </lineage>
</organism>
<evidence type="ECO:0000256" key="5">
    <source>
        <dbReference type="ARBA" id="ARBA00023242"/>
    </source>
</evidence>
<reference evidence="9 10" key="1">
    <citation type="submission" date="2023-08" db="EMBL/GenBank/DDBJ databases">
        <title>A Necator americanus chromosomal reference genome.</title>
        <authorList>
            <person name="Ilik V."/>
            <person name="Petrzelkova K.J."/>
            <person name="Pardy F."/>
            <person name="Fuh T."/>
            <person name="Niatou-Singa F.S."/>
            <person name="Gouil Q."/>
            <person name="Baker L."/>
            <person name="Ritchie M.E."/>
            <person name="Jex A.R."/>
            <person name="Gazzola D."/>
            <person name="Li H."/>
            <person name="Toshio Fujiwara R."/>
            <person name="Zhan B."/>
            <person name="Aroian R.V."/>
            <person name="Pafco B."/>
            <person name="Schwarz E.M."/>
        </authorList>
    </citation>
    <scope>NUCLEOTIDE SEQUENCE [LARGE SCALE GENOMIC DNA]</scope>
    <source>
        <strain evidence="9 10">Aroian</strain>
        <tissue evidence="9">Whole animal</tissue>
    </source>
</reference>